<organism evidence="2 3">
    <name type="scientific">Bacteroides stercoris</name>
    <dbReference type="NCBI Taxonomy" id="46506"/>
    <lineage>
        <taxon>Bacteria</taxon>
        <taxon>Pseudomonadati</taxon>
        <taxon>Bacteroidota</taxon>
        <taxon>Bacteroidia</taxon>
        <taxon>Bacteroidales</taxon>
        <taxon>Bacteroidaceae</taxon>
        <taxon>Bacteroides</taxon>
    </lineage>
</organism>
<comment type="caution">
    <text evidence="2">The sequence shown here is derived from an EMBL/GenBank/DDBJ whole genome shotgun (WGS) entry which is preliminary data.</text>
</comment>
<evidence type="ECO:0000313" key="2">
    <source>
        <dbReference type="EMBL" id="RHF76960.1"/>
    </source>
</evidence>
<proteinExistence type="predicted"/>
<keyword evidence="1" id="KW-0175">Coiled coil</keyword>
<gene>
    <name evidence="2" type="ORF">DW668_05080</name>
</gene>
<sequence length="59" mass="6717">MNENVNLMMKHMLRLAEAYEKLLNEVVQLRQEVAILKGGKVKEKKIYNMKILGSQVGGS</sequence>
<protein>
    <submittedName>
        <fullName evidence="2">Uncharacterized protein</fullName>
    </submittedName>
</protein>
<dbReference type="Proteomes" id="UP000283762">
    <property type="component" value="Unassembled WGS sequence"/>
</dbReference>
<accession>A0A414Q845</accession>
<evidence type="ECO:0000256" key="1">
    <source>
        <dbReference type="SAM" id="Coils"/>
    </source>
</evidence>
<name>A0A414Q845_BACSE</name>
<evidence type="ECO:0000313" key="3">
    <source>
        <dbReference type="Proteomes" id="UP000283762"/>
    </source>
</evidence>
<dbReference type="AlphaFoldDB" id="A0A414Q845"/>
<dbReference type="EMBL" id="QRHJ01000009">
    <property type="protein sequence ID" value="RHF76960.1"/>
    <property type="molecule type" value="Genomic_DNA"/>
</dbReference>
<feature type="coiled-coil region" evidence="1">
    <location>
        <begin position="12"/>
        <end position="39"/>
    </location>
</feature>
<reference evidence="2 3" key="1">
    <citation type="submission" date="2018-08" db="EMBL/GenBank/DDBJ databases">
        <title>A genome reference for cultivated species of the human gut microbiota.</title>
        <authorList>
            <person name="Zou Y."/>
            <person name="Xue W."/>
            <person name="Luo G."/>
        </authorList>
    </citation>
    <scope>NUCLEOTIDE SEQUENCE [LARGE SCALE GENOMIC DNA]</scope>
    <source>
        <strain evidence="2 3">AM25-16</strain>
    </source>
</reference>